<feature type="compositionally biased region" description="Polar residues" evidence="1">
    <location>
        <begin position="55"/>
        <end position="66"/>
    </location>
</feature>
<feature type="region of interest" description="Disordered" evidence="1">
    <location>
        <begin position="1"/>
        <end position="75"/>
    </location>
</feature>
<keyword evidence="3" id="KW-1185">Reference proteome</keyword>
<dbReference type="EMBL" id="KZ825103">
    <property type="protein sequence ID" value="PYI24006.1"/>
    <property type="molecule type" value="Genomic_DNA"/>
</dbReference>
<organism evidence="2 3">
    <name type="scientific">Aspergillus violaceofuscus (strain CBS 115571)</name>
    <dbReference type="NCBI Taxonomy" id="1450538"/>
    <lineage>
        <taxon>Eukaryota</taxon>
        <taxon>Fungi</taxon>
        <taxon>Dikarya</taxon>
        <taxon>Ascomycota</taxon>
        <taxon>Pezizomycotina</taxon>
        <taxon>Eurotiomycetes</taxon>
        <taxon>Eurotiomycetidae</taxon>
        <taxon>Eurotiales</taxon>
        <taxon>Aspergillaceae</taxon>
        <taxon>Aspergillus</taxon>
    </lineage>
</organism>
<protein>
    <submittedName>
        <fullName evidence="2">Uncharacterized protein</fullName>
    </submittedName>
</protein>
<reference evidence="2 3" key="1">
    <citation type="submission" date="2018-02" db="EMBL/GenBank/DDBJ databases">
        <title>The genomes of Aspergillus section Nigri reveals drivers in fungal speciation.</title>
        <authorList>
            <consortium name="DOE Joint Genome Institute"/>
            <person name="Vesth T.C."/>
            <person name="Nybo J."/>
            <person name="Theobald S."/>
            <person name="Brandl J."/>
            <person name="Frisvad J.C."/>
            <person name="Nielsen K.F."/>
            <person name="Lyhne E.K."/>
            <person name="Kogle M.E."/>
            <person name="Kuo A."/>
            <person name="Riley R."/>
            <person name="Clum A."/>
            <person name="Nolan M."/>
            <person name="Lipzen A."/>
            <person name="Salamov A."/>
            <person name="Henrissat B."/>
            <person name="Wiebenga A."/>
            <person name="De vries R.P."/>
            <person name="Grigoriev I.V."/>
            <person name="Mortensen U.H."/>
            <person name="Andersen M.R."/>
            <person name="Baker S.E."/>
        </authorList>
    </citation>
    <scope>NUCLEOTIDE SEQUENCE [LARGE SCALE GENOMIC DNA]</scope>
    <source>
        <strain evidence="2 3">CBS 115571</strain>
    </source>
</reference>
<feature type="compositionally biased region" description="Acidic residues" evidence="1">
    <location>
        <begin position="28"/>
        <end position="41"/>
    </location>
</feature>
<dbReference type="AlphaFoldDB" id="A0A2V5IVF0"/>
<evidence type="ECO:0000313" key="2">
    <source>
        <dbReference type="EMBL" id="PYI24006.1"/>
    </source>
</evidence>
<evidence type="ECO:0000256" key="1">
    <source>
        <dbReference type="SAM" id="MobiDB-lite"/>
    </source>
</evidence>
<evidence type="ECO:0000313" key="3">
    <source>
        <dbReference type="Proteomes" id="UP000249829"/>
    </source>
</evidence>
<proteinExistence type="predicted"/>
<dbReference type="Proteomes" id="UP000249829">
    <property type="component" value="Unassembled WGS sequence"/>
</dbReference>
<gene>
    <name evidence="2" type="ORF">BO99DRAFT_124013</name>
</gene>
<feature type="compositionally biased region" description="Basic and acidic residues" evidence="1">
    <location>
        <begin position="42"/>
        <end position="51"/>
    </location>
</feature>
<accession>A0A2V5IVF0</accession>
<name>A0A2V5IVF0_ASPV1</name>
<sequence length="129" mass="14145">MDKRRSSFVHDPLPLVTDRQPRSNMADPGDDILDPMMDDDTKENNINKSPDDMGPQSSIGPESKSTAPDARAEYDAHHGMNRQLLDTSAGFPAQMCDAGPIDSLGDTTVRNFSSEDEINETLYGRDGSM</sequence>